<feature type="compositionally biased region" description="Polar residues" evidence="1">
    <location>
        <begin position="72"/>
        <end position="88"/>
    </location>
</feature>
<dbReference type="RefSeq" id="WP_123047229.1">
    <property type="nucleotide sequence ID" value="NZ_PTJO01000003.1"/>
</dbReference>
<feature type="transmembrane region" description="Helical" evidence="2">
    <location>
        <begin position="117"/>
        <end position="136"/>
    </location>
</feature>
<dbReference type="Proteomes" id="UP000266975">
    <property type="component" value="Unassembled WGS sequence"/>
</dbReference>
<organism evidence="3 4">
    <name type="scientific">Corynebacterium alimapuense</name>
    <dbReference type="NCBI Taxonomy" id="1576874"/>
    <lineage>
        <taxon>Bacteria</taxon>
        <taxon>Bacillati</taxon>
        <taxon>Actinomycetota</taxon>
        <taxon>Actinomycetes</taxon>
        <taxon>Mycobacteriales</taxon>
        <taxon>Corynebacteriaceae</taxon>
        <taxon>Corynebacterium</taxon>
    </lineage>
</organism>
<keyword evidence="2" id="KW-1133">Transmembrane helix</keyword>
<comment type="caution">
    <text evidence="3">The sequence shown here is derived from an EMBL/GenBank/DDBJ whole genome shotgun (WGS) entry which is preliminary data.</text>
</comment>
<protein>
    <submittedName>
        <fullName evidence="3">Uncharacterized protein</fullName>
    </submittedName>
</protein>
<gene>
    <name evidence="3" type="ORF">C5L39_02020</name>
</gene>
<proteinExistence type="predicted"/>
<evidence type="ECO:0000313" key="3">
    <source>
        <dbReference type="EMBL" id="RNE49181.1"/>
    </source>
</evidence>
<keyword evidence="2" id="KW-0812">Transmembrane</keyword>
<evidence type="ECO:0000256" key="1">
    <source>
        <dbReference type="SAM" id="MobiDB-lite"/>
    </source>
</evidence>
<feature type="region of interest" description="Disordered" evidence="1">
    <location>
        <begin position="70"/>
        <end position="111"/>
    </location>
</feature>
<sequence length="202" mass="21743">MSRLPKETDQPAQDYIVEYRAGQFQNGSLVLRFSGDPDEKTLRAALQNFGLPASALEEVRARPLNTGRMWDNVSTSRDTLSDSRWPQESVSAPTTAPTSAPTVLSTPPRRRPRLPSLPTFIVIAALVFVALGFQAIPAKEQGQGVGELLSEDSPTLEICGDALTEFGAGNGGPRQLLSDEPTQFPFTPANAAFFISCVLAVP</sequence>
<name>A0A3M8K7H5_9CORY</name>
<evidence type="ECO:0000313" key="4">
    <source>
        <dbReference type="Proteomes" id="UP000266975"/>
    </source>
</evidence>
<dbReference type="AlphaFoldDB" id="A0A3M8K7H5"/>
<dbReference type="OrthoDB" id="4408003at2"/>
<feature type="compositionally biased region" description="Low complexity" evidence="1">
    <location>
        <begin position="89"/>
        <end position="107"/>
    </location>
</feature>
<evidence type="ECO:0000256" key="2">
    <source>
        <dbReference type="SAM" id="Phobius"/>
    </source>
</evidence>
<keyword evidence="2" id="KW-0472">Membrane</keyword>
<reference evidence="3 4" key="1">
    <citation type="submission" date="2018-02" db="EMBL/GenBank/DDBJ databases">
        <title>Corynebacterium alimpuense sp. nov., a marine obligate actinomycete isolated from sediments of Valparaiso bay, Chile.</title>
        <authorList>
            <person name="Claverias F."/>
            <person name="Gonzales-Siles L."/>
            <person name="Salva-Serra F."/>
            <person name="Inganaes E."/>
            <person name="Molin K."/>
            <person name="Cumsille A."/>
            <person name="Undabarrena A."/>
            <person name="Couve E."/>
            <person name="Moore E.R.B."/>
            <person name="Gomila M."/>
            <person name="Camara B."/>
        </authorList>
    </citation>
    <scope>NUCLEOTIDE SEQUENCE [LARGE SCALE GENOMIC DNA]</scope>
    <source>
        <strain evidence="3 4">CCUG 69366</strain>
    </source>
</reference>
<accession>A0A3M8K7H5</accession>
<dbReference type="EMBL" id="PTJO01000003">
    <property type="protein sequence ID" value="RNE49181.1"/>
    <property type="molecule type" value="Genomic_DNA"/>
</dbReference>
<keyword evidence="4" id="KW-1185">Reference proteome</keyword>